<comment type="subcellular location">
    <subcellularLocation>
        <location evidence="2">Membrane</location>
        <topology evidence="2">Multi-pass membrane protein</topology>
    </subcellularLocation>
</comment>
<evidence type="ECO:0000256" key="17">
    <source>
        <dbReference type="ARBA" id="ARBA00049512"/>
    </source>
</evidence>
<evidence type="ECO:0000256" key="7">
    <source>
        <dbReference type="ARBA" id="ARBA00022660"/>
    </source>
</evidence>
<feature type="domain" description="Cytochrome oxidase subunit II copper A binding" evidence="19">
    <location>
        <begin position="96"/>
        <end position="244"/>
    </location>
</feature>
<name>A0A0R7JPG7_LINAN</name>
<evidence type="ECO:0000259" key="19">
    <source>
        <dbReference type="PROSITE" id="PS50857"/>
    </source>
</evidence>
<evidence type="ECO:0000256" key="18">
    <source>
        <dbReference type="SAM" id="Phobius"/>
    </source>
</evidence>
<dbReference type="GO" id="GO:0042773">
    <property type="term" value="P:ATP synthesis coupled electron transport"/>
    <property type="evidence" value="ECO:0007669"/>
    <property type="project" value="TreeGrafter"/>
</dbReference>
<dbReference type="InterPro" id="IPR008972">
    <property type="entry name" value="Cupredoxin"/>
</dbReference>
<keyword evidence="11" id="KW-1278">Translocase</keyword>
<evidence type="ECO:0000256" key="11">
    <source>
        <dbReference type="ARBA" id="ARBA00022967"/>
    </source>
</evidence>
<dbReference type="InterPro" id="IPR011759">
    <property type="entry name" value="Cyt_c_oxidase_su2_TM_dom"/>
</dbReference>
<evidence type="ECO:0000259" key="20">
    <source>
        <dbReference type="PROSITE" id="PS50999"/>
    </source>
</evidence>
<dbReference type="PANTHER" id="PTHR22888">
    <property type="entry name" value="CYTOCHROME C OXIDASE, SUBUNIT II"/>
    <property type="match status" value="1"/>
</dbReference>
<evidence type="ECO:0000256" key="10">
    <source>
        <dbReference type="ARBA" id="ARBA00022842"/>
    </source>
</evidence>
<dbReference type="EMBL" id="KP881498">
    <property type="protein sequence ID" value="AKP99397.1"/>
    <property type="molecule type" value="Genomic_DNA"/>
</dbReference>
<evidence type="ECO:0000256" key="9">
    <source>
        <dbReference type="ARBA" id="ARBA00022723"/>
    </source>
</evidence>
<dbReference type="SUPFAM" id="SSF49503">
    <property type="entry name" value="Cupredoxins"/>
    <property type="match status" value="1"/>
</dbReference>
<dbReference type="Gene3D" id="1.10.287.90">
    <property type="match status" value="1"/>
</dbReference>
<keyword evidence="10" id="KW-0460">Magnesium</keyword>
<dbReference type="GO" id="GO:0005507">
    <property type="term" value="F:copper ion binding"/>
    <property type="evidence" value="ECO:0007669"/>
    <property type="project" value="InterPro"/>
</dbReference>
<evidence type="ECO:0000256" key="8">
    <source>
        <dbReference type="ARBA" id="ARBA00022692"/>
    </source>
</evidence>
<sequence>MSQWGGTYYQMTFTSASSMSKLLYESIMNINCFVMTIVVCSMTMAIWSGMLVGHCRKWLKYELLEAIWTAVPALLIWWISSMSFFVLYTNAEHKEPTYFYSVITGHQWYWTYQYALVNEKKEFFGFEHDSYGLLLDEPSSSDDETVLSKGDMYLMDVDLPFVIPQGMPGELLVASDDVIHSWSVPALGITVDAVPGRLNRSPILAKTVGVAYGHCRELCGVNHHAMPIVVEIVTPKTYMKFMEQDS</sequence>
<dbReference type="InterPro" id="IPR036257">
    <property type="entry name" value="Cyt_c_oxidase_su2_TM_sf"/>
</dbReference>
<evidence type="ECO:0000256" key="6">
    <source>
        <dbReference type="ARBA" id="ARBA00022448"/>
    </source>
</evidence>
<accession>A0A0R7JPG7</accession>
<keyword evidence="14" id="KW-0186">Copper</keyword>
<keyword evidence="9" id="KW-0479">Metal-binding</keyword>
<evidence type="ECO:0000256" key="4">
    <source>
        <dbReference type="ARBA" id="ARBA00012949"/>
    </source>
</evidence>
<keyword evidence="13 18" id="KW-1133">Transmembrane helix</keyword>
<evidence type="ECO:0000256" key="13">
    <source>
        <dbReference type="ARBA" id="ARBA00022989"/>
    </source>
</evidence>
<comment type="similarity">
    <text evidence="3">Belongs to the cytochrome c oxidase subunit 2 family.</text>
</comment>
<evidence type="ECO:0000256" key="2">
    <source>
        <dbReference type="ARBA" id="ARBA00004141"/>
    </source>
</evidence>
<reference evidence="21" key="2">
    <citation type="submission" date="2015-03" db="EMBL/GenBank/DDBJ databases">
        <authorList>
            <person name="Murphy D."/>
        </authorList>
    </citation>
    <scope>NUCLEOTIDE SEQUENCE</scope>
</reference>
<feature type="transmembrane region" description="Helical" evidence="18">
    <location>
        <begin position="27"/>
        <end position="47"/>
    </location>
</feature>
<keyword evidence="7" id="KW-0679">Respiratory chain</keyword>
<keyword evidence="6" id="KW-0813">Transport</keyword>
<dbReference type="PROSITE" id="PS50999">
    <property type="entry name" value="COX2_TM"/>
    <property type="match status" value="1"/>
</dbReference>
<dbReference type="SUPFAM" id="SSF81464">
    <property type="entry name" value="Cytochrome c oxidase subunit II-like, transmembrane region"/>
    <property type="match status" value="1"/>
</dbReference>
<keyword evidence="8 18" id="KW-0812">Transmembrane</keyword>
<keyword evidence="21" id="KW-0496">Mitochondrion</keyword>
<feature type="domain" description="Cytochrome oxidase subunit II transmembrane region profile" evidence="20">
    <location>
        <begin position="1"/>
        <end position="94"/>
    </location>
</feature>
<reference evidence="21" key="1">
    <citation type="journal article" date="2015" name="Mar. Genomics">
        <title>Mitochondrial gene order variation in the brachiopod Lingula anatina and its implications for mitochondrial evolution in lophotrochozoans.</title>
        <authorList>
            <person name="Luo Y.J."/>
            <person name="Satoh N."/>
            <person name="Endo K."/>
        </authorList>
    </citation>
    <scope>NUCLEOTIDE SEQUENCE</scope>
</reference>
<keyword evidence="12" id="KW-0249">Electron transport</keyword>
<evidence type="ECO:0000256" key="1">
    <source>
        <dbReference type="ARBA" id="ARBA00001935"/>
    </source>
</evidence>
<gene>
    <name evidence="21" type="primary">cox2</name>
</gene>
<evidence type="ECO:0000256" key="14">
    <source>
        <dbReference type="ARBA" id="ARBA00023008"/>
    </source>
</evidence>
<dbReference type="InterPro" id="IPR001505">
    <property type="entry name" value="Copper_CuA"/>
</dbReference>
<keyword evidence="15 18" id="KW-0472">Membrane</keyword>
<feature type="transmembrane region" description="Helical" evidence="18">
    <location>
        <begin position="67"/>
        <end position="88"/>
    </location>
</feature>
<dbReference type="PROSITE" id="PS00078">
    <property type="entry name" value="COX2"/>
    <property type="match status" value="1"/>
</dbReference>
<evidence type="ECO:0000256" key="5">
    <source>
        <dbReference type="ARBA" id="ARBA00015946"/>
    </source>
</evidence>
<dbReference type="GO" id="GO:0016020">
    <property type="term" value="C:membrane"/>
    <property type="evidence" value="ECO:0007669"/>
    <property type="project" value="UniProtKB-SubCell"/>
</dbReference>
<dbReference type="PROSITE" id="PS50857">
    <property type="entry name" value="COX2_CUA"/>
    <property type="match status" value="1"/>
</dbReference>
<evidence type="ECO:0000256" key="16">
    <source>
        <dbReference type="ARBA" id="ARBA00031389"/>
    </source>
</evidence>
<evidence type="ECO:0000313" key="21">
    <source>
        <dbReference type="EMBL" id="AKP99397.1"/>
    </source>
</evidence>
<comment type="catalytic activity">
    <reaction evidence="17">
        <text>4 Fe(II)-[cytochrome c] + O2 + 8 H(+)(in) = 4 Fe(III)-[cytochrome c] + 2 H2O + 4 H(+)(out)</text>
        <dbReference type="Rhea" id="RHEA:11436"/>
        <dbReference type="Rhea" id="RHEA-COMP:10350"/>
        <dbReference type="Rhea" id="RHEA-COMP:14399"/>
        <dbReference type="ChEBI" id="CHEBI:15377"/>
        <dbReference type="ChEBI" id="CHEBI:15378"/>
        <dbReference type="ChEBI" id="CHEBI:15379"/>
        <dbReference type="ChEBI" id="CHEBI:29033"/>
        <dbReference type="ChEBI" id="CHEBI:29034"/>
        <dbReference type="EC" id="7.1.1.9"/>
    </reaction>
    <physiologicalReaction direction="left-to-right" evidence="17">
        <dbReference type="Rhea" id="RHEA:11437"/>
    </physiologicalReaction>
</comment>
<dbReference type="GO" id="GO:0004129">
    <property type="term" value="F:cytochrome-c oxidase activity"/>
    <property type="evidence" value="ECO:0007669"/>
    <property type="project" value="UniProtKB-EC"/>
</dbReference>
<evidence type="ECO:0000256" key="12">
    <source>
        <dbReference type="ARBA" id="ARBA00022982"/>
    </source>
</evidence>
<dbReference type="Gene3D" id="2.60.40.420">
    <property type="entry name" value="Cupredoxins - blue copper proteins"/>
    <property type="match status" value="1"/>
</dbReference>
<dbReference type="InterPro" id="IPR002429">
    <property type="entry name" value="CcO_II-like_C"/>
</dbReference>
<proteinExistence type="inferred from homology"/>
<dbReference type="InterPro" id="IPR045187">
    <property type="entry name" value="CcO_II"/>
</dbReference>
<evidence type="ECO:0000256" key="3">
    <source>
        <dbReference type="ARBA" id="ARBA00007866"/>
    </source>
</evidence>
<dbReference type="PRINTS" id="PR01166">
    <property type="entry name" value="CYCOXIDASEII"/>
</dbReference>
<dbReference type="AlphaFoldDB" id="A0A0R7JPG7"/>
<dbReference type="EC" id="7.1.1.9" evidence="4"/>
<dbReference type="Pfam" id="PF00116">
    <property type="entry name" value="COX2"/>
    <property type="match status" value="1"/>
</dbReference>
<protein>
    <recommendedName>
        <fullName evidence="5">Cytochrome c oxidase subunit 2</fullName>
        <ecNumber evidence="4">7.1.1.9</ecNumber>
    </recommendedName>
    <alternativeName>
        <fullName evidence="16">Cytochrome c oxidase polypeptide II</fullName>
    </alternativeName>
</protein>
<dbReference type="PANTHER" id="PTHR22888:SF9">
    <property type="entry name" value="CYTOCHROME C OXIDASE SUBUNIT 2"/>
    <property type="match status" value="1"/>
</dbReference>
<comment type="cofactor">
    <cofactor evidence="1">
        <name>Cu cation</name>
        <dbReference type="ChEBI" id="CHEBI:23378"/>
    </cofactor>
</comment>
<evidence type="ECO:0000256" key="15">
    <source>
        <dbReference type="ARBA" id="ARBA00023136"/>
    </source>
</evidence>
<geneLocation type="mitochondrion" evidence="21"/>
<organism evidence="21">
    <name type="scientific">Lingula anatina</name>
    <name type="common">Brachiopod</name>
    <name type="synonym">Lingula unguis</name>
    <dbReference type="NCBI Taxonomy" id="7574"/>
    <lineage>
        <taxon>Eukaryota</taxon>
        <taxon>Metazoa</taxon>
        <taxon>Spiralia</taxon>
        <taxon>Lophotrochozoa</taxon>
        <taxon>Brachiopoda</taxon>
        <taxon>Linguliformea</taxon>
        <taxon>Lingulata</taxon>
        <taxon>Lingulida</taxon>
        <taxon>Linguloidea</taxon>
        <taxon>Lingulidae</taxon>
        <taxon>Lingula</taxon>
    </lineage>
</organism>